<dbReference type="PANTHER" id="PTHR34093">
    <property type="entry name" value="CHLORIDE CHANNEL CLIC-LIKE PROTEIN 1"/>
    <property type="match status" value="1"/>
</dbReference>
<feature type="transmembrane region" description="Helical" evidence="8">
    <location>
        <begin position="107"/>
        <end position="122"/>
    </location>
</feature>
<keyword evidence="9" id="KW-0732">Signal</keyword>
<organism evidence="10 11">
    <name type="scientific">Trichonephila clavata</name>
    <name type="common">Joro spider</name>
    <name type="synonym">Nephila clavata</name>
    <dbReference type="NCBI Taxonomy" id="2740835"/>
    <lineage>
        <taxon>Eukaryota</taxon>
        <taxon>Metazoa</taxon>
        <taxon>Ecdysozoa</taxon>
        <taxon>Arthropoda</taxon>
        <taxon>Chelicerata</taxon>
        <taxon>Arachnida</taxon>
        <taxon>Araneae</taxon>
        <taxon>Araneomorphae</taxon>
        <taxon>Entelegynae</taxon>
        <taxon>Araneoidea</taxon>
        <taxon>Nephilidae</taxon>
        <taxon>Trichonephila</taxon>
    </lineage>
</organism>
<comment type="caution">
    <text evidence="10">The sequence shown here is derived from an EMBL/GenBank/DDBJ whole genome shotgun (WGS) entry which is preliminary data.</text>
</comment>
<evidence type="ECO:0000256" key="3">
    <source>
        <dbReference type="ARBA" id="ARBA00015571"/>
    </source>
</evidence>
<dbReference type="AlphaFoldDB" id="A0A8X6J4G2"/>
<feature type="signal peptide" evidence="9">
    <location>
        <begin position="1"/>
        <end position="21"/>
    </location>
</feature>
<sequence length="444" mass="51646">MFSKRLAIFCASVTLTATALCLHRDSLDSLENRKKIYNDYVSSHKYNREWEEPHNTLGNSKFMDFNNVKNDLERDINISINKSFIWYILLLIVIFFSGCLLLCHPKTIIFFLIFFLTFFWHWKKLYQEKIAEKHYLSENLRHENECRRSELSWYESLYLYFGSYVSDKTDCEKYYKAILVDPFWEVSIPIVIVNAITSILGEPLKVIAVTLHTCGRELFSGLTLVQLLITFLAILFILLIWRKYSISFCWGLISFQPTLYSSGNACASKSTSYLQLLKNSILGIIFGSNQLIHNDNQNDLKYDTETSHEDGPKRQEKNILSNDHEQDNGRVIACDNCKRSNVRNSESCSNSLNVNKKIHNILKDSLFDNFCSNKNMPVNQNKVWKTSLINMEYHAKLSQLKKVIDKKNTIINYKLSQIFGATKFISSPQCSFNKSQNHPQSHVF</sequence>
<proteinExistence type="inferred from homology"/>
<keyword evidence="6 8" id="KW-0472">Membrane</keyword>
<feature type="region of interest" description="Disordered" evidence="7">
    <location>
        <begin position="301"/>
        <end position="322"/>
    </location>
</feature>
<comment type="subcellular location">
    <subcellularLocation>
        <location evidence="1">Membrane</location>
        <topology evidence="1">Multi-pass membrane protein</topology>
    </subcellularLocation>
</comment>
<keyword evidence="11" id="KW-1185">Reference proteome</keyword>
<evidence type="ECO:0000256" key="7">
    <source>
        <dbReference type="SAM" id="MobiDB-lite"/>
    </source>
</evidence>
<feature type="transmembrane region" description="Helical" evidence="8">
    <location>
        <begin position="218"/>
        <end position="241"/>
    </location>
</feature>
<evidence type="ECO:0000256" key="5">
    <source>
        <dbReference type="ARBA" id="ARBA00022989"/>
    </source>
</evidence>
<keyword evidence="5 8" id="KW-1133">Transmembrane helix</keyword>
<dbReference type="EMBL" id="BMAO01027797">
    <property type="protein sequence ID" value="GFR19665.1"/>
    <property type="molecule type" value="Genomic_DNA"/>
</dbReference>
<evidence type="ECO:0000256" key="1">
    <source>
        <dbReference type="ARBA" id="ARBA00004141"/>
    </source>
</evidence>
<dbReference type="InterPro" id="IPR009231">
    <property type="entry name" value="Chloride_chnl_CLIC-like"/>
</dbReference>
<reference evidence="10" key="1">
    <citation type="submission" date="2020-07" db="EMBL/GenBank/DDBJ databases">
        <title>Multicomponent nature underlies the extraordinary mechanical properties of spider dragline silk.</title>
        <authorList>
            <person name="Kono N."/>
            <person name="Nakamura H."/>
            <person name="Mori M."/>
            <person name="Yoshida Y."/>
            <person name="Ohtoshi R."/>
            <person name="Malay A.D."/>
            <person name="Moran D.A.P."/>
            <person name="Tomita M."/>
            <person name="Numata K."/>
            <person name="Arakawa K."/>
        </authorList>
    </citation>
    <scope>NUCLEOTIDE SEQUENCE</scope>
</reference>
<evidence type="ECO:0000256" key="6">
    <source>
        <dbReference type="ARBA" id="ARBA00023136"/>
    </source>
</evidence>
<protein>
    <recommendedName>
        <fullName evidence="3">Chloride channel CLIC-like protein 1</fullName>
    </recommendedName>
</protein>
<evidence type="ECO:0000313" key="11">
    <source>
        <dbReference type="Proteomes" id="UP000887116"/>
    </source>
</evidence>
<dbReference type="PANTHER" id="PTHR34093:SF1">
    <property type="entry name" value="CHLORIDE CHANNEL CLIC-LIKE PROTEIN 1"/>
    <property type="match status" value="1"/>
</dbReference>
<evidence type="ECO:0000256" key="9">
    <source>
        <dbReference type="SAM" id="SignalP"/>
    </source>
</evidence>
<gene>
    <name evidence="10" type="primary">AVEN_62737_1</name>
    <name evidence="10" type="ORF">TNCT_348191</name>
</gene>
<dbReference type="GO" id="GO:0005254">
    <property type="term" value="F:chloride channel activity"/>
    <property type="evidence" value="ECO:0007669"/>
    <property type="project" value="TreeGrafter"/>
</dbReference>
<feature type="chain" id="PRO_5036442694" description="Chloride channel CLIC-like protein 1" evidence="9">
    <location>
        <begin position="22"/>
        <end position="444"/>
    </location>
</feature>
<evidence type="ECO:0000313" key="10">
    <source>
        <dbReference type="EMBL" id="GFR19665.1"/>
    </source>
</evidence>
<dbReference type="GO" id="GO:0016020">
    <property type="term" value="C:membrane"/>
    <property type="evidence" value="ECO:0007669"/>
    <property type="project" value="UniProtKB-SubCell"/>
</dbReference>
<evidence type="ECO:0000256" key="4">
    <source>
        <dbReference type="ARBA" id="ARBA00022692"/>
    </source>
</evidence>
<accession>A0A8X6J4G2</accession>
<name>A0A8X6J4G2_TRICU</name>
<keyword evidence="4 8" id="KW-0812">Transmembrane</keyword>
<dbReference type="GO" id="GO:0005783">
    <property type="term" value="C:endoplasmic reticulum"/>
    <property type="evidence" value="ECO:0007669"/>
    <property type="project" value="TreeGrafter"/>
</dbReference>
<feature type="transmembrane region" description="Helical" evidence="8">
    <location>
        <begin position="84"/>
        <end position="102"/>
    </location>
</feature>
<comment type="similarity">
    <text evidence="2">Belongs to the chloride channel MCLC family.</text>
</comment>
<evidence type="ECO:0000256" key="8">
    <source>
        <dbReference type="SAM" id="Phobius"/>
    </source>
</evidence>
<dbReference type="OrthoDB" id="5837849at2759"/>
<dbReference type="Pfam" id="PF05934">
    <property type="entry name" value="MCLC"/>
    <property type="match status" value="1"/>
</dbReference>
<evidence type="ECO:0000256" key="2">
    <source>
        <dbReference type="ARBA" id="ARBA00005944"/>
    </source>
</evidence>
<dbReference type="Proteomes" id="UP000887116">
    <property type="component" value="Unassembled WGS sequence"/>
</dbReference>